<dbReference type="InterPro" id="IPR012373">
    <property type="entry name" value="Ferrdict_sens_TM"/>
</dbReference>
<sequence>MKPHSTIEDFLQDKSFVAWVCGLDPTNSHFWSEMALDKEKGPVLSQARLILQELHAAGEEWEEQEQLLVLAKIHKNLQYRQPQISDPITEISSSKLDYRRNISKVLFFVFASLIVFLAVDVVRNNEGPESAIAENETHWITKYNPQGQKSKIHLPDGSTVIINADSEIKYSSDFGVNNREIYLTGESFFEVAPDSLLPFRVFTGNIVTTALGTSFNIQSYKPDRVNVQLATGKVEVVNELDENQLVFLQPGEQVTANGSQKFVKGSFNPQKAFLWKSGILLFDKVSFSEFALTLERWYGVEIDLVNTPARGLKISGEFKETYLSNVLESIGYAYGFNYKIDQKKVKLVFTP</sequence>
<dbReference type="PANTHER" id="PTHR30273:SF2">
    <property type="entry name" value="PROTEIN FECR"/>
    <property type="match status" value="1"/>
</dbReference>
<evidence type="ECO:0000313" key="4">
    <source>
        <dbReference type="EMBL" id="MDN3689449.1"/>
    </source>
</evidence>
<keyword evidence="1" id="KW-0472">Membrane</keyword>
<dbReference type="InterPro" id="IPR006860">
    <property type="entry name" value="FecR"/>
</dbReference>
<accession>A0ABT8C9J8</accession>
<dbReference type="Pfam" id="PF04773">
    <property type="entry name" value="FecR"/>
    <property type="match status" value="1"/>
</dbReference>
<feature type="domain" description="FecR protein" evidence="2">
    <location>
        <begin position="146"/>
        <end position="235"/>
    </location>
</feature>
<proteinExistence type="predicted"/>
<dbReference type="Proteomes" id="UP001236663">
    <property type="component" value="Unassembled WGS sequence"/>
</dbReference>
<keyword evidence="5" id="KW-1185">Reference proteome</keyword>
<dbReference type="PANTHER" id="PTHR30273">
    <property type="entry name" value="PERIPLASMIC SIGNAL SENSOR AND SIGMA FACTOR ACTIVATOR FECR-RELATED"/>
    <property type="match status" value="1"/>
</dbReference>
<dbReference type="RefSeq" id="WP_163386336.1">
    <property type="nucleotide sequence ID" value="NZ_JAUFQS010000026.1"/>
</dbReference>
<reference evidence="5" key="1">
    <citation type="journal article" date="2019" name="Int. J. Syst. Evol. Microbiol.">
        <title>The Global Catalogue of Microorganisms (GCM) 10K type strain sequencing project: providing services to taxonomists for standard genome sequencing and annotation.</title>
        <authorList>
            <consortium name="The Broad Institute Genomics Platform"/>
            <consortium name="The Broad Institute Genome Sequencing Center for Infectious Disease"/>
            <person name="Wu L."/>
            <person name="Ma J."/>
        </authorList>
    </citation>
    <scope>NUCLEOTIDE SEQUENCE [LARGE SCALE GENOMIC DNA]</scope>
    <source>
        <strain evidence="5">CECT 7706</strain>
    </source>
</reference>
<feature type="domain" description="Protein FecR C-terminal" evidence="3">
    <location>
        <begin position="280"/>
        <end position="346"/>
    </location>
</feature>
<protein>
    <submittedName>
        <fullName evidence="4">FecR domain-containing protein</fullName>
    </submittedName>
</protein>
<evidence type="ECO:0000259" key="3">
    <source>
        <dbReference type="Pfam" id="PF16344"/>
    </source>
</evidence>
<evidence type="ECO:0000259" key="2">
    <source>
        <dbReference type="Pfam" id="PF04773"/>
    </source>
</evidence>
<evidence type="ECO:0000256" key="1">
    <source>
        <dbReference type="SAM" id="Phobius"/>
    </source>
</evidence>
<dbReference type="Gene3D" id="3.55.50.30">
    <property type="match status" value="1"/>
</dbReference>
<dbReference type="PIRSF" id="PIRSF018266">
    <property type="entry name" value="FecR"/>
    <property type="match status" value="1"/>
</dbReference>
<name>A0ABT8C9J8_9BACT</name>
<keyword evidence="1" id="KW-1133">Transmembrane helix</keyword>
<dbReference type="Gene3D" id="2.60.120.1440">
    <property type="match status" value="1"/>
</dbReference>
<feature type="transmembrane region" description="Helical" evidence="1">
    <location>
        <begin position="105"/>
        <end position="122"/>
    </location>
</feature>
<dbReference type="EMBL" id="JAUFQS010000026">
    <property type="protein sequence ID" value="MDN3689449.1"/>
    <property type="molecule type" value="Genomic_DNA"/>
</dbReference>
<dbReference type="InterPro" id="IPR032508">
    <property type="entry name" value="FecR_C"/>
</dbReference>
<gene>
    <name evidence="4" type="ORF">QWZ15_16565</name>
</gene>
<comment type="caution">
    <text evidence="4">The sequence shown here is derived from an EMBL/GenBank/DDBJ whole genome shotgun (WGS) entry which is preliminary data.</text>
</comment>
<organism evidence="4 5">
    <name type="scientific">Cyclobacterium jeungdonense</name>
    <dbReference type="NCBI Taxonomy" id="708087"/>
    <lineage>
        <taxon>Bacteria</taxon>
        <taxon>Pseudomonadati</taxon>
        <taxon>Bacteroidota</taxon>
        <taxon>Cytophagia</taxon>
        <taxon>Cytophagales</taxon>
        <taxon>Cyclobacteriaceae</taxon>
        <taxon>Cyclobacterium</taxon>
    </lineage>
</organism>
<keyword evidence="1" id="KW-0812">Transmembrane</keyword>
<evidence type="ECO:0000313" key="5">
    <source>
        <dbReference type="Proteomes" id="UP001236663"/>
    </source>
</evidence>
<dbReference type="Pfam" id="PF16344">
    <property type="entry name" value="FecR_C"/>
    <property type="match status" value="1"/>
</dbReference>